<evidence type="ECO:0000256" key="1">
    <source>
        <dbReference type="SAM" id="MobiDB-lite"/>
    </source>
</evidence>
<gene>
    <name evidence="2" type="ORF">AGLY_001841</name>
</gene>
<evidence type="ECO:0000313" key="3">
    <source>
        <dbReference type="Proteomes" id="UP000475862"/>
    </source>
</evidence>
<accession>A0A6G0U794</accession>
<dbReference type="EMBL" id="VYZN01000003">
    <property type="protein sequence ID" value="KAE9544152.1"/>
    <property type="molecule type" value="Genomic_DNA"/>
</dbReference>
<dbReference type="AlphaFoldDB" id="A0A6G0U794"/>
<sequence>MDGKLPRSSPYDNDFHRRLNELKQKLKPFQNKHTTEYINKITKSSRLPRHTDSVEQVSSGSSRQDIQRRVQNLVKTITSREVLPECKLPKLDILAENLAKMINHADFNISETADNVNSSATINCNKMSRGNISEPGNAVNKINQVNDGLSAYDNNKVSGSKTESTEIVTKKLKNIQL</sequence>
<reference evidence="2 3" key="1">
    <citation type="submission" date="2019-08" db="EMBL/GenBank/DDBJ databases">
        <title>The genome of the soybean aphid Biotype 1, its phylome, world population structure and adaptation to the North American continent.</title>
        <authorList>
            <person name="Giordano R."/>
            <person name="Donthu R.K."/>
            <person name="Hernandez A.G."/>
            <person name="Wright C.L."/>
            <person name="Zimin A.V."/>
        </authorList>
    </citation>
    <scope>NUCLEOTIDE SEQUENCE [LARGE SCALE GENOMIC DNA]</scope>
    <source>
        <tissue evidence="2">Whole aphids</tissue>
    </source>
</reference>
<protein>
    <submittedName>
        <fullName evidence="2">Uncharacterized protein</fullName>
    </submittedName>
</protein>
<feature type="compositionally biased region" description="Polar residues" evidence="1">
    <location>
        <begin position="54"/>
        <end position="64"/>
    </location>
</feature>
<organism evidence="2 3">
    <name type="scientific">Aphis glycines</name>
    <name type="common">Soybean aphid</name>
    <dbReference type="NCBI Taxonomy" id="307491"/>
    <lineage>
        <taxon>Eukaryota</taxon>
        <taxon>Metazoa</taxon>
        <taxon>Ecdysozoa</taxon>
        <taxon>Arthropoda</taxon>
        <taxon>Hexapoda</taxon>
        <taxon>Insecta</taxon>
        <taxon>Pterygota</taxon>
        <taxon>Neoptera</taxon>
        <taxon>Paraneoptera</taxon>
        <taxon>Hemiptera</taxon>
        <taxon>Sternorrhyncha</taxon>
        <taxon>Aphidomorpha</taxon>
        <taxon>Aphidoidea</taxon>
        <taxon>Aphididae</taxon>
        <taxon>Aphidini</taxon>
        <taxon>Aphis</taxon>
        <taxon>Aphis</taxon>
    </lineage>
</organism>
<evidence type="ECO:0000313" key="2">
    <source>
        <dbReference type="EMBL" id="KAE9544152.1"/>
    </source>
</evidence>
<comment type="caution">
    <text evidence="2">The sequence shown here is derived from an EMBL/GenBank/DDBJ whole genome shotgun (WGS) entry which is preliminary data.</text>
</comment>
<proteinExistence type="predicted"/>
<keyword evidence="3" id="KW-1185">Reference proteome</keyword>
<dbReference type="OrthoDB" id="10327735at2759"/>
<name>A0A6G0U794_APHGL</name>
<feature type="region of interest" description="Disordered" evidence="1">
    <location>
        <begin position="40"/>
        <end position="64"/>
    </location>
</feature>
<dbReference type="Proteomes" id="UP000475862">
    <property type="component" value="Unassembled WGS sequence"/>
</dbReference>